<keyword evidence="3" id="KW-1185">Reference proteome</keyword>
<dbReference type="SUPFAM" id="SSF53955">
    <property type="entry name" value="Lysozyme-like"/>
    <property type="match status" value="1"/>
</dbReference>
<proteinExistence type="predicted"/>
<dbReference type="Gene3D" id="1.10.530.10">
    <property type="match status" value="1"/>
</dbReference>
<sequence>MKKWFIALFVVIIACLSVLFGLKYIKNRPVKVEDLKRLYPVTYSDVVFANSEKYSLDPYMVFALIKAESAYKKDAKSSQSAMGLMQITPKTAHWIAEKMGMKDFSEDKLFEPTINIEMGCWYLQNLRQEFGKKDEIILAAYNAGRGNVSSWLQDGRYSDDGETLKDIPFSETKEYVKKIKQYEEKYKELYKQEFETKEVDNTK</sequence>
<dbReference type="InterPro" id="IPR008258">
    <property type="entry name" value="Transglycosylase_SLT_dom_1"/>
</dbReference>
<dbReference type="STRING" id="1121331.SAMN02745248_00724"/>
<name>A0A1M6LDQ9_9CLOT</name>
<protein>
    <submittedName>
        <fullName evidence="2">Soluble lytic murein transglycosylase</fullName>
    </submittedName>
</protein>
<reference evidence="2 3" key="1">
    <citation type="submission" date="2016-11" db="EMBL/GenBank/DDBJ databases">
        <authorList>
            <person name="Jaros S."/>
            <person name="Januszkiewicz K."/>
            <person name="Wedrychowicz H."/>
        </authorList>
    </citation>
    <scope>NUCLEOTIDE SEQUENCE [LARGE SCALE GENOMIC DNA]</scope>
    <source>
        <strain evidence="2 3">DSM 3090</strain>
    </source>
</reference>
<gene>
    <name evidence="2" type="ORF">SAMN02745248_00724</name>
</gene>
<dbReference type="OrthoDB" id="9815002at2"/>
<dbReference type="AlphaFoldDB" id="A0A1M6LDQ9"/>
<dbReference type="Pfam" id="PF01464">
    <property type="entry name" value="SLT"/>
    <property type="match status" value="1"/>
</dbReference>
<dbReference type="EMBL" id="FRAD01000005">
    <property type="protein sequence ID" value="SHJ69371.1"/>
    <property type="molecule type" value="Genomic_DNA"/>
</dbReference>
<dbReference type="PANTHER" id="PTHR37423">
    <property type="entry name" value="SOLUBLE LYTIC MUREIN TRANSGLYCOSYLASE-RELATED"/>
    <property type="match status" value="1"/>
</dbReference>
<evidence type="ECO:0000313" key="2">
    <source>
        <dbReference type="EMBL" id="SHJ69371.1"/>
    </source>
</evidence>
<organism evidence="2 3">
    <name type="scientific">Hathewaya proteolytica DSM 3090</name>
    <dbReference type="NCBI Taxonomy" id="1121331"/>
    <lineage>
        <taxon>Bacteria</taxon>
        <taxon>Bacillati</taxon>
        <taxon>Bacillota</taxon>
        <taxon>Clostridia</taxon>
        <taxon>Eubacteriales</taxon>
        <taxon>Clostridiaceae</taxon>
        <taxon>Hathewaya</taxon>
    </lineage>
</organism>
<dbReference type="PROSITE" id="PS51257">
    <property type="entry name" value="PROKAR_LIPOPROTEIN"/>
    <property type="match status" value="1"/>
</dbReference>
<dbReference type="PANTHER" id="PTHR37423:SF2">
    <property type="entry name" value="MEMBRANE-BOUND LYTIC MUREIN TRANSGLYCOSYLASE C"/>
    <property type="match status" value="1"/>
</dbReference>
<evidence type="ECO:0000313" key="3">
    <source>
        <dbReference type="Proteomes" id="UP000183952"/>
    </source>
</evidence>
<feature type="domain" description="Transglycosylase SLT" evidence="1">
    <location>
        <begin position="47"/>
        <end position="154"/>
    </location>
</feature>
<dbReference type="CDD" id="cd16896">
    <property type="entry name" value="LT_Slt70-like"/>
    <property type="match status" value="1"/>
</dbReference>
<evidence type="ECO:0000259" key="1">
    <source>
        <dbReference type="Pfam" id="PF01464"/>
    </source>
</evidence>
<dbReference type="RefSeq" id="WP_072902448.1">
    <property type="nucleotide sequence ID" value="NZ_FRAD01000005.1"/>
</dbReference>
<dbReference type="InterPro" id="IPR023346">
    <property type="entry name" value="Lysozyme-like_dom_sf"/>
</dbReference>
<accession>A0A1M6LDQ9</accession>
<dbReference type="Proteomes" id="UP000183952">
    <property type="component" value="Unassembled WGS sequence"/>
</dbReference>